<dbReference type="Proteomes" id="UP000298663">
    <property type="component" value="Unassembled WGS sequence"/>
</dbReference>
<dbReference type="AlphaFoldDB" id="A0A4U5N1Q4"/>
<accession>A0A4U5N1Q4</accession>
<sequence length="161" mass="18972">MDKKRVDLFSAWKNLNGVVVTVDSNEHVLQLLLNLKNNEQLCYLDLEQDSLQDALLNLVCELLLRKQFFQLRFNKFVTQVKNRIKEVWIQDKQRFTGKSIRWDQKVKLHNASFKCLGRVDELNLRYQADNLVLDYVNLEAIASTTLNEFIHGITRTVMRFA</sequence>
<name>A0A4U5N1Q4_STECR</name>
<evidence type="ECO:0000313" key="2">
    <source>
        <dbReference type="Proteomes" id="UP000298663"/>
    </source>
</evidence>
<evidence type="ECO:0000313" key="1">
    <source>
        <dbReference type="EMBL" id="TKR76297.1"/>
    </source>
</evidence>
<protein>
    <submittedName>
        <fullName evidence="1">Uncharacterized protein</fullName>
    </submittedName>
</protein>
<reference evidence="1 2" key="1">
    <citation type="journal article" date="2015" name="Genome Biol.">
        <title>Comparative genomics of Steinernema reveals deeply conserved gene regulatory networks.</title>
        <authorList>
            <person name="Dillman A.R."/>
            <person name="Macchietto M."/>
            <person name="Porter C.F."/>
            <person name="Rogers A."/>
            <person name="Williams B."/>
            <person name="Antoshechkin I."/>
            <person name="Lee M.M."/>
            <person name="Goodwin Z."/>
            <person name="Lu X."/>
            <person name="Lewis E.E."/>
            <person name="Goodrich-Blair H."/>
            <person name="Stock S.P."/>
            <person name="Adams B.J."/>
            <person name="Sternberg P.W."/>
            <person name="Mortazavi A."/>
        </authorList>
    </citation>
    <scope>NUCLEOTIDE SEQUENCE [LARGE SCALE GENOMIC DNA]</scope>
    <source>
        <strain evidence="1 2">ALL</strain>
    </source>
</reference>
<dbReference type="EMBL" id="AZBU02000005">
    <property type="protein sequence ID" value="TKR76297.1"/>
    <property type="molecule type" value="Genomic_DNA"/>
</dbReference>
<proteinExistence type="predicted"/>
<organism evidence="1 2">
    <name type="scientific">Steinernema carpocapsae</name>
    <name type="common">Entomopathogenic nematode</name>
    <dbReference type="NCBI Taxonomy" id="34508"/>
    <lineage>
        <taxon>Eukaryota</taxon>
        <taxon>Metazoa</taxon>
        <taxon>Ecdysozoa</taxon>
        <taxon>Nematoda</taxon>
        <taxon>Chromadorea</taxon>
        <taxon>Rhabditida</taxon>
        <taxon>Tylenchina</taxon>
        <taxon>Panagrolaimomorpha</taxon>
        <taxon>Strongyloidoidea</taxon>
        <taxon>Steinernematidae</taxon>
        <taxon>Steinernema</taxon>
    </lineage>
</organism>
<comment type="caution">
    <text evidence="1">The sequence shown here is derived from an EMBL/GenBank/DDBJ whole genome shotgun (WGS) entry which is preliminary data.</text>
</comment>
<gene>
    <name evidence="1" type="ORF">L596_017456</name>
</gene>
<keyword evidence="2" id="KW-1185">Reference proteome</keyword>
<reference evidence="1 2" key="2">
    <citation type="journal article" date="2019" name="G3 (Bethesda)">
        <title>Hybrid Assembly of the Genome of the Entomopathogenic Nematode Steinernema carpocapsae Identifies the X-Chromosome.</title>
        <authorList>
            <person name="Serra L."/>
            <person name="Macchietto M."/>
            <person name="Macias-Munoz A."/>
            <person name="McGill C.J."/>
            <person name="Rodriguez I.M."/>
            <person name="Rodriguez B."/>
            <person name="Murad R."/>
            <person name="Mortazavi A."/>
        </authorList>
    </citation>
    <scope>NUCLEOTIDE SEQUENCE [LARGE SCALE GENOMIC DNA]</scope>
    <source>
        <strain evidence="1 2">ALL</strain>
    </source>
</reference>